<gene>
    <name evidence="1" type="ORF">SPELUC_LOCUS11983</name>
</gene>
<name>A0ACA9PJT6_9GLOM</name>
<dbReference type="Proteomes" id="UP000789366">
    <property type="component" value="Unassembled WGS sequence"/>
</dbReference>
<proteinExistence type="predicted"/>
<accession>A0ACA9PJT6</accession>
<reference evidence="1" key="1">
    <citation type="submission" date="2021-06" db="EMBL/GenBank/DDBJ databases">
        <authorList>
            <person name="Kallberg Y."/>
            <person name="Tangrot J."/>
            <person name="Rosling A."/>
        </authorList>
    </citation>
    <scope>NUCLEOTIDE SEQUENCE</scope>
    <source>
        <strain evidence="1">28 12/20/2015</strain>
    </source>
</reference>
<protein>
    <submittedName>
        <fullName evidence="1">3075_t:CDS:1</fullName>
    </submittedName>
</protein>
<keyword evidence="2" id="KW-1185">Reference proteome</keyword>
<feature type="non-terminal residue" evidence="1">
    <location>
        <position position="68"/>
    </location>
</feature>
<feature type="non-terminal residue" evidence="1">
    <location>
        <position position="1"/>
    </location>
</feature>
<comment type="caution">
    <text evidence="1">The sequence shown here is derived from an EMBL/GenBank/DDBJ whole genome shotgun (WGS) entry which is preliminary data.</text>
</comment>
<dbReference type="EMBL" id="CAJVPW010026860">
    <property type="protein sequence ID" value="CAG8713812.1"/>
    <property type="molecule type" value="Genomic_DNA"/>
</dbReference>
<evidence type="ECO:0000313" key="1">
    <source>
        <dbReference type="EMBL" id="CAG8713812.1"/>
    </source>
</evidence>
<evidence type="ECO:0000313" key="2">
    <source>
        <dbReference type="Proteomes" id="UP000789366"/>
    </source>
</evidence>
<sequence>EFLNDEQIIDLATQSAEFDSSLSDEELVLISYKEGLNALITFINYFEQQTDAEFKIEDLHTLRKYNNI</sequence>
<organism evidence="1 2">
    <name type="scientific">Cetraspora pellucida</name>
    <dbReference type="NCBI Taxonomy" id="1433469"/>
    <lineage>
        <taxon>Eukaryota</taxon>
        <taxon>Fungi</taxon>
        <taxon>Fungi incertae sedis</taxon>
        <taxon>Mucoromycota</taxon>
        <taxon>Glomeromycotina</taxon>
        <taxon>Glomeromycetes</taxon>
        <taxon>Diversisporales</taxon>
        <taxon>Gigasporaceae</taxon>
        <taxon>Cetraspora</taxon>
    </lineage>
</organism>